<feature type="transmembrane region" description="Helical" evidence="2">
    <location>
        <begin position="124"/>
        <end position="145"/>
    </location>
</feature>
<evidence type="ECO:0000256" key="2">
    <source>
        <dbReference type="SAM" id="Phobius"/>
    </source>
</evidence>
<keyword evidence="2" id="KW-0472">Membrane</keyword>
<dbReference type="PANTHER" id="PTHR38848">
    <property type="entry name" value="G-PROTEIN COUPLED RECEPTORS FAMILY 3 PROFILE DOMAIN-CONTAINING PROTEIN"/>
    <property type="match status" value="1"/>
</dbReference>
<proteinExistence type="predicted"/>
<evidence type="ECO:0000313" key="3">
    <source>
        <dbReference type="EMBL" id="KAF2650765.1"/>
    </source>
</evidence>
<feature type="transmembrane region" description="Helical" evidence="2">
    <location>
        <begin position="12"/>
        <end position="33"/>
    </location>
</feature>
<evidence type="ECO:0000256" key="1">
    <source>
        <dbReference type="SAM" id="MobiDB-lite"/>
    </source>
</evidence>
<protein>
    <recommendedName>
        <fullName evidence="5">G-protein coupled receptors family 1 profile domain-containing protein</fullName>
    </recommendedName>
</protein>
<dbReference type="AlphaFoldDB" id="A0A6A6SSK6"/>
<dbReference type="EMBL" id="MU004445">
    <property type="protein sequence ID" value="KAF2650765.1"/>
    <property type="molecule type" value="Genomic_DNA"/>
</dbReference>
<evidence type="ECO:0000313" key="4">
    <source>
        <dbReference type="Proteomes" id="UP000799324"/>
    </source>
</evidence>
<name>A0A6A6SSK6_9PLEO</name>
<feature type="region of interest" description="Disordered" evidence="1">
    <location>
        <begin position="262"/>
        <end position="299"/>
    </location>
</feature>
<sequence length="379" mass="42357">MAQPGTSKVPLAGNVISTILSMVTFGVLSICLVRRMQPITKWKDLPLATCLVLLIYIDSTLFVFATAVITRGFDINTSHQVCEGAILLCLVCYMTTKVLIYFFLVEKAYIVRGSRLPRFKTKLWLFNTFGMLVPYLVVIVMNFVWRIAYINDDGICTIGMKKISMLPLIIFEVIVNVYLTILFIIPLRKLYSYQHNSNKKLHSIAFRTFIGSCATLTSSVVNLTILMVLKGEPGWICLMCCNADILFSVLVLHWVTQIDDEKSTHNSSNGTAHGRPDICSSRGGIPVSRRGSTNIWSGSKRLSDGAGNKKVMGTLVTECKAVKMPGRGRDSEDEIVEMNQITVRTEHKTEIEIDGRSESERGDDYHGFGERSVSTEKMV</sequence>
<feature type="region of interest" description="Disordered" evidence="1">
    <location>
        <begin position="353"/>
        <end position="379"/>
    </location>
</feature>
<keyword evidence="2" id="KW-1133">Transmembrane helix</keyword>
<feature type="transmembrane region" description="Helical" evidence="2">
    <location>
        <begin position="45"/>
        <end position="65"/>
    </location>
</feature>
<accession>A0A6A6SSK6</accession>
<dbReference type="PANTHER" id="PTHR38848:SF3">
    <property type="entry name" value="G-PROTEIN COUPLED RECEPTORS FAMILY 3 PROFILE DOMAIN-CONTAINING PROTEIN"/>
    <property type="match status" value="1"/>
</dbReference>
<organism evidence="3 4">
    <name type="scientific">Lophiostoma macrostomum CBS 122681</name>
    <dbReference type="NCBI Taxonomy" id="1314788"/>
    <lineage>
        <taxon>Eukaryota</taxon>
        <taxon>Fungi</taxon>
        <taxon>Dikarya</taxon>
        <taxon>Ascomycota</taxon>
        <taxon>Pezizomycotina</taxon>
        <taxon>Dothideomycetes</taxon>
        <taxon>Pleosporomycetidae</taxon>
        <taxon>Pleosporales</taxon>
        <taxon>Lophiostomataceae</taxon>
        <taxon>Lophiostoma</taxon>
    </lineage>
</organism>
<evidence type="ECO:0008006" key="5">
    <source>
        <dbReference type="Google" id="ProtNLM"/>
    </source>
</evidence>
<gene>
    <name evidence="3" type="ORF">K491DRAFT_782398</name>
</gene>
<reference evidence="3" key="1">
    <citation type="journal article" date="2020" name="Stud. Mycol.">
        <title>101 Dothideomycetes genomes: a test case for predicting lifestyles and emergence of pathogens.</title>
        <authorList>
            <person name="Haridas S."/>
            <person name="Albert R."/>
            <person name="Binder M."/>
            <person name="Bloem J."/>
            <person name="Labutti K."/>
            <person name="Salamov A."/>
            <person name="Andreopoulos B."/>
            <person name="Baker S."/>
            <person name="Barry K."/>
            <person name="Bills G."/>
            <person name="Bluhm B."/>
            <person name="Cannon C."/>
            <person name="Castanera R."/>
            <person name="Culley D."/>
            <person name="Daum C."/>
            <person name="Ezra D."/>
            <person name="Gonzalez J."/>
            <person name="Henrissat B."/>
            <person name="Kuo A."/>
            <person name="Liang C."/>
            <person name="Lipzen A."/>
            <person name="Lutzoni F."/>
            <person name="Magnuson J."/>
            <person name="Mondo S."/>
            <person name="Nolan M."/>
            <person name="Ohm R."/>
            <person name="Pangilinan J."/>
            <person name="Park H.-J."/>
            <person name="Ramirez L."/>
            <person name="Alfaro M."/>
            <person name="Sun H."/>
            <person name="Tritt A."/>
            <person name="Yoshinaga Y."/>
            <person name="Zwiers L.-H."/>
            <person name="Turgeon B."/>
            <person name="Goodwin S."/>
            <person name="Spatafora J."/>
            <person name="Crous P."/>
            <person name="Grigoriev I."/>
        </authorList>
    </citation>
    <scope>NUCLEOTIDE SEQUENCE</scope>
    <source>
        <strain evidence="3">CBS 122681</strain>
    </source>
</reference>
<feature type="transmembrane region" description="Helical" evidence="2">
    <location>
        <begin position="85"/>
        <end position="104"/>
    </location>
</feature>
<feature type="compositionally biased region" description="Basic and acidic residues" evidence="1">
    <location>
        <begin position="353"/>
        <end position="369"/>
    </location>
</feature>
<feature type="transmembrane region" description="Helical" evidence="2">
    <location>
        <begin position="208"/>
        <end position="229"/>
    </location>
</feature>
<feature type="transmembrane region" description="Helical" evidence="2">
    <location>
        <begin position="165"/>
        <end position="187"/>
    </location>
</feature>
<dbReference type="OrthoDB" id="3210850at2759"/>
<keyword evidence="2" id="KW-0812">Transmembrane</keyword>
<feature type="transmembrane region" description="Helical" evidence="2">
    <location>
        <begin position="235"/>
        <end position="255"/>
    </location>
</feature>
<dbReference type="Proteomes" id="UP000799324">
    <property type="component" value="Unassembled WGS sequence"/>
</dbReference>
<keyword evidence="4" id="KW-1185">Reference proteome</keyword>